<protein>
    <submittedName>
        <fullName evidence="1">Uncharacterized protein</fullName>
    </submittedName>
</protein>
<evidence type="ECO:0000313" key="1">
    <source>
        <dbReference type="EMBL" id="OQP46569.1"/>
    </source>
</evidence>
<name>A0A1V9EKA6_9BACT</name>
<gene>
    <name evidence="1" type="ORF">A4R26_07500</name>
</gene>
<dbReference type="AlphaFoldDB" id="A0A1V9EKA6"/>
<dbReference type="Proteomes" id="UP000192276">
    <property type="component" value="Unassembled WGS sequence"/>
</dbReference>
<reference evidence="2" key="1">
    <citation type="submission" date="2016-04" db="EMBL/GenBank/DDBJ databases">
        <authorList>
            <person name="Chen L."/>
            <person name="Zhuang W."/>
            <person name="Wang G."/>
        </authorList>
    </citation>
    <scope>NUCLEOTIDE SEQUENCE [LARGE SCALE GENOMIC DNA]</scope>
    <source>
        <strain evidence="2">208</strain>
    </source>
</reference>
<evidence type="ECO:0000313" key="2">
    <source>
        <dbReference type="Proteomes" id="UP000192276"/>
    </source>
</evidence>
<sequence length="65" mass="7077">MRVSILIQPGRRFFGVAHRFGPISYEFHLFTHNKPVMPSPEGKPATGAAPGIAARFKAPSYAPVV</sequence>
<organism evidence="1 2">
    <name type="scientific">Niastella populi</name>
    <dbReference type="NCBI Taxonomy" id="550983"/>
    <lineage>
        <taxon>Bacteria</taxon>
        <taxon>Pseudomonadati</taxon>
        <taxon>Bacteroidota</taxon>
        <taxon>Chitinophagia</taxon>
        <taxon>Chitinophagales</taxon>
        <taxon>Chitinophagaceae</taxon>
        <taxon>Niastella</taxon>
    </lineage>
</organism>
<dbReference type="EMBL" id="LWBP01000243">
    <property type="protein sequence ID" value="OQP46569.1"/>
    <property type="molecule type" value="Genomic_DNA"/>
</dbReference>
<accession>A0A1V9EKA6</accession>
<comment type="caution">
    <text evidence="1">The sequence shown here is derived from an EMBL/GenBank/DDBJ whole genome shotgun (WGS) entry which is preliminary data.</text>
</comment>
<proteinExistence type="predicted"/>
<dbReference type="STRING" id="550983.A4R26_07500"/>
<keyword evidence="2" id="KW-1185">Reference proteome</keyword>